<proteinExistence type="predicted"/>
<evidence type="ECO:0008006" key="3">
    <source>
        <dbReference type="Google" id="ProtNLM"/>
    </source>
</evidence>
<organism evidence="1 2">
    <name type="scientific">Xanthomonas graminis pv. arrhenatheri LMG 727</name>
    <dbReference type="NCBI Taxonomy" id="1195923"/>
    <lineage>
        <taxon>Bacteria</taxon>
        <taxon>Pseudomonadati</taxon>
        <taxon>Pseudomonadota</taxon>
        <taxon>Gammaproteobacteria</taxon>
        <taxon>Lysobacterales</taxon>
        <taxon>Lysobacteraceae</taxon>
        <taxon>Xanthomonas</taxon>
        <taxon>Xanthomonas translucens group</taxon>
        <taxon>Xanthomonas graminis</taxon>
    </lineage>
</organism>
<reference evidence="2" key="1">
    <citation type="submission" date="2015-07" db="EMBL/GenBank/DDBJ databases">
        <authorList>
            <person name="Wibberg D."/>
        </authorList>
    </citation>
    <scope>NUCLEOTIDE SEQUENCE [LARGE SCALE GENOMIC DNA]</scope>
</reference>
<sequence>MKRGCIERSGGTSIPRVWAADTWWSRARGLLARLALAADGSEALLIRPCASVHTIGMVYPLDLVFLTRDDAVLEWRENVRPYRAALCRRAAATIEFYGGALDRLQPQRGEHWHWRATALAPSDTGAWS</sequence>
<evidence type="ECO:0000313" key="1">
    <source>
        <dbReference type="EMBL" id="CTP86626.1"/>
    </source>
</evidence>
<keyword evidence="2" id="KW-1185">Reference proteome</keyword>
<accession>A0A0K2ZLG1</accession>
<gene>
    <name evidence="1" type="ORF">XTALMG727_1748</name>
</gene>
<dbReference type="RefSeq" id="WP_053835073.1">
    <property type="nucleotide sequence ID" value="NZ_CXOI01000024.1"/>
</dbReference>
<dbReference type="EMBL" id="CXOI01000024">
    <property type="protein sequence ID" value="CTP86626.1"/>
    <property type="molecule type" value="Genomic_DNA"/>
</dbReference>
<dbReference type="Pfam" id="PF02643">
    <property type="entry name" value="DUF192"/>
    <property type="match status" value="1"/>
</dbReference>
<dbReference type="Proteomes" id="UP000046187">
    <property type="component" value="Unassembled WGS sequence"/>
</dbReference>
<evidence type="ECO:0000313" key="2">
    <source>
        <dbReference type="Proteomes" id="UP000046187"/>
    </source>
</evidence>
<dbReference type="InterPro" id="IPR038695">
    <property type="entry name" value="Saro_0823-like_sf"/>
</dbReference>
<dbReference type="Gene3D" id="2.60.120.1140">
    <property type="entry name" value="Protein of unknown function DUF192"/>
    <property type="match status" value="1"/>
</dbReference>
<protein>
    <recommendedName>
        <fullName evidence="3">DUF192 domain-containing protein</fullName>
    </recommendedName>
</protein>
<dbReference type="AlphaFoldDB" id="A0A0K2ZLG1"/>
<name>A0A0K2ZLG1_9XANT</name>
<dbReference type="InterPro" id="IPR003795">
    <property type="entry name" value="DUF192"/>
</dbReference>